<accession>A0AAV4Q744</accession>
<dbReference type="AlphaFoldDB" id="A0AAV4Q744"/>
<protein>
    <submittedName>
        <fullName evidence="2">Uncharacterized protein</fullName>
    </submittedName>
</protein>
<keyword evidence="3" id="KW-1185">Reference proteome</keyword>
<organism evidence="2 3">
    <name type="scientific">Caerostris darwini</name>
    <dbReference type="NCBI Taxonomy" id="1538125"/>
    <lineage>
        <taxon>Eukaryota</taxon>
        <taxon>Metazoa</taxon>
        <taxon>Ecdysozoa</taxon>
        <taxon>Arthropoda</taxon>
        <taxon>Chelicerata</taxon>
        <taxon>Arachnida</taxon>
        <taxon>Araneae</taxon>
        <taxon>Araneomorphae</taxon>
        <taxon>Entelegynae</taxon>
        <taxon>Araneoidea</taxon>
        <taxon>Araneidae</taxon>
        <taxon>Caerostris</taxon>
    </lineage>
</organism>
<feature type="region of interest" description="Disordered" evidence="1">
    <location>
        <begin position="1"/>
        <end position="29"/>
    </location>
</feature>
<dbReference type="EMBL" id="BPLQ01004059">
    <property type="protein sequence ID" value="GIY05137.1"/>
    <property type="molecule type" value="Genomic_DNA"/>
</dbReference>
<evidence type="ECO:0000256" key="1">
    <source>
        <dbReference type="SAM" id="MobiDB-lite"/>
    </source>
</evidence>
<feature type="compositionally biased region" description="Acidic residues" evidence="1">
    <location>
        <begin position="1"/>
        <end position="11"/>
    </location>
</feature>
<dbReference type="Proteomes" id="UP001054837">
    <property type="component" value="Unassembled WGS sequence"/>
</dbReference>
<comment type="caution">
    <text evidence="2">The sequence shown here is derived from an EMBL/GenBank/DDBJ whole genome shotgun (WGS) entry which is preliminary data.</text>
</comment>
<sequence>MDGDNENPDDDLSLKPDNSGYWLKKKTSE</sequence>
<evidence type="ECO:0000313" key="2">
    <source>
        <dbReference type="EMBL" id="GIY05137.1"/>
    </source>
</evidence>
<proteinExistence type="predicted"/>
<feature type="non-terminal residue" evidence="2">
    <location>
        <position position="29"/>
    </location>
</feature>
<name>A0AAV4Q744_9ARAC</name>
<reference evidence="2 3" key="1">
    <citation type="submission" date="2021-06" db="EMBL/GenBank/DDBJ databases">
        <title>Caerostris darwini draft genome.</title>
        <authorList>
            <person name="Kono N."/>
            <person name="Arakawa K."/>
        </authorList>
    </citation>
    <scope>NUCLEOTIDE SEQUENCE [LARGE SCALE GENOMIC DNA]</scope>
</reference>
<evidence type="ECO:0000313" key="3">
    <source>
        <dbReference type="Proteomes" id="UP001054837"/>
    </source>
</evidence>
<gene>
    <name evidence="2" type="ORF">CDAR_308831</name>
</gene>